<dbReference type="STRING" id="215250.A0A316YN57"/>
<dbReference type="InParanoid" id="A0A316YN57"/>
<evidence type="ECO:0000313" key="10">
    <source>
        <dbReference type="Proteomes" id="UP000245768"/>
    </source>
</evidence>
<feature type="compositionally biased region" description="Low complexity" evidence="8">
    <location>
        <begin position="313"/>
        <end position="323"/>
    </location>
</feature>
<dbReference type="FunCoup" id="A0A316YN57">
    <property type="interactions" value="462"/>
</dbReference>
<protein>
    <recommendedName>
        <fullName evidence="7">Pre-mRNA-splicing factor 38</fullName>
    </recommendedName>
</protein>
<accession>A0A316YN57</accession>
<reference evidence="9 10" key="1">
    <citation type="journal article" date="2018" name="Mol. Biol. Evol.">
        <title>Broad Genomic Sampling Reveals a Smut Pathogenic Ancestry of the Fungal Clade Ustilaginomycotina.</title>
        <authorList>
            <person name="Kijpornyongpan T."/>
            <person name="Mondo S.J."/>
            <person name="Barry K."/>
            <person name="Sandor L."/>
            <person name="Lee J."/>
            <person name="Lipzen A."/>
            <person name="Pangilinan J."/>
            <person name="LaButti K."/>
            <person name="Hainaut M."/>
            <person name="Henrissat B."/>
            <person name="Grigoriev I.V."/>
            <person name="Spatafora J.W."/>
            <person name="Aime M.C."/>
        </authorList>
    </citation>
    <scope>NUCLEOTIDE SEQUENCE [LARGE SCALE GENOMIC DNA]</scope>
    <source>
        <strain evidence="9 10">MCA 4198</strain>
    </source>
</reference>
<comment type="subcellular location">
    <subcellularLocation>
        <location evidence="1 7">Nucleus</location>
    </subcellularLocation>
</comment>
<name>A0A316YN57_9BASI</name>
<dbReference type="Proteomes" id="UP000245768">
    <property type="component" value="Unassembled WGS sequence"/>
</dbReference>
<dbReference type="EMBL" id="KZ819636">
    <property type="protein sequence ID" value="PWN90476.1"/>
    <property type="molecule type" value="Genomic_DNA"/>
</dbReference>
<evidence type="ECO:0000256" key="8">
    <source>
        <dbReference type="SAM" id="MobiDB-lite"/>
    </source>
</evidence>
<comment type="similarity">
    <text evidence="2 7">Belongs to the PRP38 family.</text>
</comment>
<keyword evidence="6 7" id="KW-0539">Nucleus</keyword>
<feature type="compositionally biased region" description="Basic and acidic residues" evidence="8">
    <location>
        <begin position="209"/>
        <end position="239"/>
    </location>
</feature>
<comment type="function">
    <text evidence="7">Required for pre-mRNA splicing.</text>
</comment>
<keyword evidence="3 7" id="KW-0507">mRNA processing</keyword>
<evidence type="ECO:0000256" key="3">
    <source>
        <dbReference type="ARBA" id="ARBA00022664"/>
    </source>
</evidence>
<dbReference type="GeneID" id="37043630"/>
<dbReference type="OrthoDB" id="190958at2759"/>
<feature type="region of interest" description="Disordered" evidence="8">
    <location>
        <begin position="194"/>
        <end position="323"/>
    </location>
</feature>
<dbReference type="GO" id="GO:0005681">
    <property type="term" value="C:spliceosomal complex"/>
    <property type="evidence" value="ECO:0007669"/>
    <property type="project" value="UniProtKB-KW"/>
</dbReference>
<keyword evidence="4 7" id="KW-0747">Spliceosome</keyword>
<dbReference type="GO" id="GO:0000398">
    <property type="term" value="P:mRNA splicing, via spliceosome"/>
    <property type="evidence" value="ECO:0007669"/>
    <property type="project" value="UniProtKB-UniRule"/>
</dbReference>
<dbReference type="AlphaFoldDB" id="A0A316YN57"/>
<dbReference type="PANTHER" id="PTHR23142">
    <property type="entry name" value="PRE-MRNA-SPLICING FACTOR 38A-RELATED"/>
    <property type="match status" value="1"/>
</dbReference>
<evidence type="ECO:0000256" key="4">
    <source>
        <dbReference type="ARBA" id="ARBA00022728"/>
    </source>
</evidence>
<keyword evidence="5 7" id="KW-0508">mRNA splicing</keyword>
<evidence type="ECO:0000256" key="6">
    <source>
        <dbReference type="ARBA" id="ARBA00023242"/>
    </source>
</evidence>
<feature type="compositionally biased region" description="Low complexity" evidence="8">
    <location>
        <begin position="266"/>
        <end position="276"/>
    </location>
</feature>
<dbReference type="Pfam" id="PF03371">
    <property type="entry name" value="PRP38"/>
    <property type="match status" value="1"/>
</dbReference>
<keyword evidence="10" id="KW-1185">Reference proteome</keyword>
<dbReference type="RefSeq" id="XP_025377674.1">
    <property type="nucleotide sequence ID" value="XM_025521714.1"/>
</dbReference>
<organism evidence="9 10">
    <name type="scientific">Acaromyces ingoldii</name>
    <dbReference type="NCBI Taxonomy" id="215250"/>
    <lineage>
        <taxon>Eukaryota</taxon>
        <taxon>Fungi</taxon>
        <taxon>Dikarya</taxon>
        <taxon>Basidiomycota</taxon>
        <taxon>Ustilaginomycotina</taxon>
        <taxon>Exobasidiomycetes</taxon>
        <taxon>Exobasidiales</taxon>
        <taxon>Cryptobasidiaceae</taxon>
        <taxon>Acaromyces</taxon>
    </lineage>
</organism>
<dbReference type="InterPro" id="IPR005037">
    <property type="entry name" value="PRP38"/>
</dbReference>
<proteinExistence type="inferred from homology"/>
<sequence>MANTTHRGALHIHGTNPQFLVEKVIRARIYDSLYWKEHCFALTAETLIDRALELHYVGGTYGVQKVSPFLCLVLKLLQLQPEREIILEYLAAEEFKYLRALAAMYVRLTFRAVDVYETLEPLLNDSRKLRWRDMSGAYRLSHMDDFVDELLTQERACDLILPRLTRRDVVEETEGLAPRISKLEDALLHGKIDAAKGNGEDGSGAESDDSAKHELAERKERVERARRLREERMAEDDKAASMAMGNVDDYPSQEEDENADEERFVSRSPSRSASPANGYVSRSPSRSPDREGNGYVSRSPSRSPDRQGNGYVSRSPSRSPDRS</sequence>
<evidence type="ECO:0000256" key="5">
    <source>
        <dbReference type="ARBA" id="ARBA00023187"/>
    </source>
</evidence>
<gene>
    <name evidence="9" type="ORF">FA10DRAFT_266949</name>
</gene>
<evidence type="ECO:0000256" key="7">
    <source>
        <dbReference type="RuleBase" id="RU367025"/>
    </source>
</evidence>
<feature type="compositionally biased region" description="Acidic residues" evidence="8">
    <location>
        <begin position="251"/>
        <end position="260"/>
    </location>
</feature>
<evidence type="ECO:0000256" key="2">
    <source>
        <dbReference type="ARBA" id="ARBA00006164"/>
    </source>
</evidence>
<evidence type="ECO:0000313" key="9">
    <source>
        <dbReference type="EMBL" id="PWN90476.1"/>
    </source>
</evidence>
<evidence type="ECO:0000256" key="1">
    <source>
        <dbReference type="ARBA" id="ARBA00004123"/>
    </source>
</evidence>